<name>A0A3B3ZWE6_9GOBI</name>
<keyword evidence="4" id="KW-0272">Extracellular matrix</keyword>
<keyword evidence="2" id="KW-1003">Cell membrane</keyword>
<dbReference type="GO" id="GO:0032190">
    <property type="term" value="F:acrosin binding"/>
    <property type="evidence" value="ECO:0007669"/>
    <property type="project" value="TreeGrafter"/>
</dbReference>
<organism evidence="14 15">
    <name type="scientific">Periophthalmus magnuspinnatus</name>
    <dbReference type="NCBI Taxonomy" id="409849"/>
    <lineage>
        <taxon>Eukaryota</taxon>
        <taxon>Metazoa</taxon>
        <taxon>Chordata</taxon>
        <taxon>Craniata</taxon>
        <taxon>Vertebrata</taxon>
        <taxon>Euteleostomi</taxon>
        <taxon>Actinopterygii</taxon>
        <taxon>Neopterygii</taxon>
        <taxon>Teleostei</taxon>
        <taxon>Neoteleostei</taxon>
        <taxon>Acanthomorphata</taxon>
        <taxon>Gobiaria</taxon>
        <taxon>Gobiiformes</taxon>
        <taxon>Gobioidei</taxon>
        <taxon>Gobiidae</taxon>
        <taxon>Oxudercinae</taxon>
        <taxon>Periophthalmus</taxon>
    </lineage>
</organism>
<keyword evidence="11" id="KW-0278">Fertilization</keyword>
<dbReference type="InterPro" id="IPR001507">
    <property type="entry name" value="ZP_dom"/>
</dbReference>
<dbReference type="GO" id="GO:0060468">
    <property type="term" value="P:prevention of polyspermy"/>
    <property type="evidence" value="ECO:0007669"/>
    <property type="project" value="TreeGrafter"/>
</dbReference>
<protein>
    <recommendedName>
        <fullName evidence="13">ZP domain-containing protein</fullName>
    </recommendedName>
</protein>
<dbReference type="GO" id="GO:0007339">
    <property type="term" value="P:binding of sperm to zona pellucida"/>
    <property type="evidence" value="ECO:0007669"/>
    <property type="project" value="TreeGrafter"/>
</dbReference>
<proteinExistence type="predicted"/>
<dbReference type="InterPro" id="IPR055355">
    <property type="entry name" value="ZP-C"/>
</dbReference>
<dbReference type="InterPro" id="IPR042235">
    <property type="entry name" value="ZP-C_dom"/>
</dbReference>
<evidence type="ECO:0000256" key="5">
    <source>
        <dbReference type="ARBA" id="ARBA00022685"/>
    </source>
</evidence>
<evidence type="ECO:0000256" key="3">
    <source>
        <dbReference type="ARBA" id="ARBA00022525"/>
    </source>
</evidence>
<dbReference type="STRING" id="409849.ENSPMGP00000008621"/>
<keyword evidence="9" id="KW-1015">Disulfide bond</keyword>
<evidence type="ECO:0000256" key="10">
    <source>
        <dbReference type="ARBA" id="ARBA00023180"/>
    </source>
</evidence>
<keyword evidence="3" id="KW-0964">Secreted</keyword>
<dbReference type="PROSITE" id="PS51034">
    <property type="entry name" value="ZP_2"/>
    <property type="match status" value="1"/>
</dbReference>
<keyword evidence="5" id="KW-0165">Cleavage on pair of basic residues</keyword>
<evidence type="ECO:0000256" key="2">
    <source>
        <dbReference type="ARBA" id="ARBA00022475"/>
    </source>
</evidence>
<evidence type="ECO:0000256" key="7">
    <source>
        <dbReference type="ARBA" id="ARBA00022989"/>
    </source>
</evidence>
<dbReference type="Gene3D" id="2.60.40.4100">
    <property type="entry name" value="Zona pellucida, ZP-C domain"/>
    <property type="match status" value="1"/>
</dbReference>
<keyword evidence="10" id="KW-0325">Glycoprotein</keyword>
<dbReference type="GO" id="GO:0035805">
    <property type="term" value="C:egg coat"/>
    <property type="evidence" value="ECO:0007669"/>
    <property type="project" value="UniProtKB-SubCell"/>
</dbReference>
<dbReference type="AlphaFoldDB" id="A0A3B3ZWE6"/>
<evidence type="ECO:0000259" key="13">
    <source>
        <dbReference type="PROSITE" id="PS51034"/>
    </source>
</evidence>
<sequence>CTADRHFVFSVPVSLTEPPLSLASLVAGGNSSCGPQKVTSDTAVFKIPMDACGQVGNTLIYMLEVNNVVSSVSLNYGTITRDSPVLLVECRFLPGSALTVSYMVKTPSLGPGVQTEGAFGVQLRIAKSQYQSYHPQYHQPLQMLLGKPLYLEVRLLNSPDPSFVLLVHYCVAYPRSGKAVWVLLYNCPNPLDPDPNQFVVSNPQVPARSQTRRFTISTFQFLPDGEFKDSNEEQIYFMCSTEICSPRDGPCVEGCF</sequence>
<evidence type="ECO:0000256" key="1">
    <source>
        <dbReference type="ARBA" id="ARBA00004251"/>
    </source>
</evidence>
<evidence type="ECO:0000256" key="12">
    <source>
        <dbReference type="ARBA" id="ARBA00024183"/>
    </source>
</evidence>
<dbReference type="Pfam" id="PF00100">
    <property type="entry name" value="Zona_pellucida"/>
    <property type="match status" value="1"/>
</dbReference>
<dbReference type="InterPro" id="IPR051148">
    <property type="entry name" value="Zona_Pellucida_Domain_gp"/>
</dbReference>
<dbReference type="GO" id="GO:0035804">
    <property type="term" value="F:structural constituent of egg coat"/>
    <property type="evidence" value="ECO:0007669"/>
    <property type="project" value="TreeGrafter"/>
</dbReference>
<evidence type="ECO:0000313" key="14">
    <source>
        <dbReference type="Ensembl" id="ENSPMGP00000008621.1"/>
    </source>
</evidence>
<evidence type="ECO:0000256" key="8">
    <source>
        <dbReference type="ARBA" id="ARBA00023136"/>
    </source>
</evidence>
<reference evidence="14" key="2">
    <citation type="submission" date="2025-09" db="UniProtKB">
        <authorList>
            <consortium name="Ensembl"/>
        </authorList>
    </citation>
    <scope>IDENTIFICATION</scope>
</reference>
<comment type="subcellular location">
    <subcellularLocation>
        <location evidence="1">Cell membrane</location>
        <topology evidence="1">Single-pass type I membrane protein</topology>
    </subcellularLocation>
    <subcellularLocation>
        <location evidence="12">Zona pellucida</location>
    </subcellularLocation>
</comment>
<keyword evidence="8" id="KW-0472">Membrane</keyword>
<dbReference type="InterPro" id="IPR055356">
    <property type="entry name" value="ZP-N"/>
</dbReference>
<dbReference type="Proteomes" id="UP000261520">
    <property type="component" value="Unplaced"/>
</dbReference>
<dbReference type="Ensembl" id="ENSPMGT00000009172.1">
    <property type="protein sequence ID" value="ENSPMGP00000008621.1"/>
    <property type="gene ID" value="ENSPMGG00000007136.1"/>
</dbReference>
<reference evidence="14" key="1">
    <citation type="submission" date="2025-08" db="UniProtKB">
        <authorList>
            <consortium name="Ensembl"/>
        </authorList>
    </citation>
    <scope>IDENTIFICATION</scope>
</reference>
<evidence type="ECO:0000313" key="15">
    <source>
        <dbReference type="Proteomes" id="UP000261520"/>
    </source>
</evidence>
<evidence type="ECO:0000256" key="11">
    <source>
        <dbReference type="ARBA" id="ARBA00023279"/>
    </source>
</evidence>
<accession>A0A3B3ZWE6</accession>
<dbReference type="GO" id="GO:0005886">
    <property type="term" value="C:plasma membrane"/>
    <property type="evidence" value="ECO:0007669"/>
    <property type="project" value="UniProtKB-SubCell"/>
</dbReference>
<dbReference type="SMART" id="SM00241">
    <property type="entry name" value="ZP"/>
    <property type="match status" value="1"/>
</dbReference>
<keyword evidence="6" id="KW-0812">Transmembrane</keyword>
<evidence type="ECO:0000256" key="6">
    <source>
        <dbReference type="ARBA" id="ARBA00022692"/>
    </source>
</evidence>
<evidence type="ECO:0000256" key="9">
    <source>
        <dbReference type="ARBA" id="ARBA00023157"/>
    </source>
</evidence>
<keyword evidence="15" id="KW-1185">Reference proteome</keyword>
<evidence type="ECO:0000256" key="4">
    <source>
        <dbReference type="ARBA" id="ARBA00022530"/>
    </source>
</evidence>
<feature type="domain" description="ZP" evidence="13">
    <location>
        <begin position="1"/>
        <end position="256"/>
    </location>
</feature>
<dbReference type="Pfam" id="PF23344">
    <property type="entry name" value="ZP-N"/>
    <property type="match status" value="1"/>
</dbReference>
<dbReference type="PANTHER" id="PTHR23343">
    <property type="entry name" value="ZONA PELLUCIDA SPERM-BINDING PROTEIN"/>
    <property type="match status" value="1"/>
</dbReference>
<dbReference type="PANTHER" id="PTHR23343:SF117">
    <property type="entry name" value="ZONA PELLUCIDA SPERM-BINDING PROTEIN 4-LIKE ISOFORM X1"/>
    <property type="match status" value="1"/>
</dbReference>
<keyword evidence="7" id="KW-1133">Transmembrane helix</keyword>